<evidence type="ECO:0000313" key="3">
    <source>
        <dbReference type="Proteomes" id="UP001157418"/>
    </source>
</evidence>
<dbReference type="AlphaFoldDB" id="A0AAU9NMK6"/>
<keyword evidence="3" id="KW-1185">Reference proteome</keyword>
<evidence type="ECO:0000256" key="1">
    <source>
        <dbReference type="SAM" id="MobiDB-lite"/>
    </source>
</evidence>
<name>A0AAU9NMK6_9ASTR</name>
<dbReference type="EMBL" id="CAKMRJ010004446">
    <property type="protein sequence ID" value="CAH1439114.1"/>
    <property type="molecule type" value="Genomic_DNA"/>
</dbReference>
<gene>
    <name evidence="2" type="ORF">LVIROSA_LOCUS25335</name>
</gene>
<dbReference type="Proteomes" id="UP001157418">
    <property type="component" value="Unassembled WGS sequence"/>
</dbReference>
<reference evidence="2 3" key="1">
    <citation type="submission" date="2022-01" db="EMBL/GenBank/DDBJ databases">
        <authorList>
            <person name="Xiong W."/>
            <person name="Schranz E."/>
        </authorList>
    </citation>
    <scope>NUCLEOTIDE SEQUENCE [LARGE SCALE GENOMIC DNA]</scope>
</reference>
<protein>
    <submittedName>
        <fullName evidence="2">Uncharacterized protein</fullName>
    </submittedName>
</protein>
<feature type="compositionally biased region" description="Polar residues" evidence="1">
    <location>
        <begin position="16"/>
        <end position="27"/>
    </location>
</feature>
<comment type="caution">
    <text evidence="2">The sequence shown here is derived from an EMBL/GenBank/DDBJ whole genome shotgun (WGS) entry which is preliminary data.</text>
</comment>
<accession>A0AAU9NMK6</accession>
<sequence>MRIENDHQYPAKWRRTPNQPIDTTVSASADGGDQVSTEKCQQFRLRRLANRRKSVRYQWCRQLEKSTKQQRSEWAPMFFGLVTRKSILKSGGLNKLLI</sequence>
<proteinExistence type="predicted"/>
<organism evidence="2 3">
    <name type="scientific">Lactuca virosa</name>
    <dbReference type="NCBI Taxonomy" id="75947"/>
    <lineage>
        <taxon>Eukaryota</taxon>
        <taxon>Viridiplantae</taxon>
        <taxon>Streptophyta</taxon>
        <taxon>Embryophyta</taxon>
        <taxon>Tracheophyta</taxon>
        <taxon>Spermatophyta</taxon>
        <taxon>Magnoliopsida</taxon>
        <taxon>eudicotyledons</taxon>
        <taxon>Gunneridae</taxon>
        <taxon>Pentapetalae</taxon>
        <taxon>asterids</taxon>
        <taxon>campanulids</taxon>
        <taxon>Asterales</taxon>
        <taxon>Asteraceae</taxon>
        <taxon>Cichorioideae</taxon>
        <taxon>Cichorieae</taxon>
        <taxon>Lactucinae</taxon>
        <taxon>Lactuca</taxon>
    </lineage>
</organism>
<evidence type="ECO:0000313" key="2">
    <source>
        <dbReference type="EMBL" id="CAH1439114.1"/>
    </source>
</evidence>
<feature type="region of interest" description="Disordered" evidence="1">
    <location>
        <begin position="1"/>
        <end position="33"/>
    </location>
</feature>